<dbReference type="AlphaFoldDB" id="A0A7X0W6S9"/>
<comment type="caution">
    <text evidence="1">The sequence shown here is derived from an EMBL/GenBank/DDBJ whole genome shotgun (WGS) entry which is preliminary data.</text>
</comment>
<reference evidence="1 2" key="1">
    <citation type="submission" date="2020-03" db="EMBL/GenBank/DDBJ databases">
        <title>Soil Listeria distribution.</title>
        <authorList>
            <person name="Liao J."/>
            <person name="Wiedmann M."/>
        </authorList>
    </citation>
    <scope>NUCLEOTIDE SEQUENCE [LARGE SCALE GENOMIC DNA]</scope>
    <source>
        <strain evidence="1 2">FSL L7-1829</strain>
    </source>
</reference>
<gene>
    <name evidence="1" type="ORF">HB853_15965</name>
</gene>
<dbReference type="Pfam" id="PF14552">
    <property type="entry name" value="Tautomerase_2"/>
    <property type="match status" value="1"/>
</dbReference>
<dbReference type="PANTHER" id="PTHR38460:SF1">
    <property type="entry name" value="TAUTOMERASE YOLI-RELATED"/>
    <property type="match status" value="1"/>
</dbReference>
<dbReference type="RefSeq" id="WP_185307245.1">
    <property type="nucleotide sequence ID" value="NZ_CP122330.1"/>
</dbReference>
<protein>
    <submittedName>
        <fullName evidence="1">Tautomerase family protein</fullName>
    </submittedName>
</protein>
<dbReference type="InterPro" id="IPR037479">
    <property type="entry name" value="Tauto_MSAD"/>
</dbReference>
<dbReference type="Gene3D" id="3.30.429.10">
    <property type="entry name" value="Macrophage Migration Inhibitory Factor"/>
    <property type="match status" value="1"/>
</dbReference>
<dbReference type="InterPro" id="IPR014347">
    <property type="entry name" value="Tautomerase/MIF_sf"/>
</dbReference>
<accession>A0A7X0W6S9</accession>
<dbReference type="PANTHER" id="PTHR38460">
    <property type="entry name" value="TAUTOMERASE YOLI-RELATED"/>
    <property type="match status" value="1"/>
</dbReference>
<name>A0A7X0W6S9_LISWE</name>
<sequence length="128" mass="15107">MPIVKIFYGKEFDVETIHKINLAIHVSLKECFQVPEDDTFQIWIPTNPAFHFIDENYLLTHGKRNDMFMYIEIFCGPGRSDDQKKQLYEMLALKVERETTVTKQNLFILLNEVPLQNWSFGEGYAQMI</sequence>
<dbReference type="SUPFAM" id="SSF55331">
    <property type="entry name" value="Tautomerase/MIF"/>
    <property type="match status" value="1"/>
</dbReference>
<organism evidence="1 2">
    <name type="scientific">Listeria welshimeri</name>
    <dbReference type="NCBI Taxonomy" id="1643"/>
    <lineage>
        <taxon>Bacteria</taxon>
        <taxon>Bacillati</taxon>
        <taxon>Bacillota</taxon>
        <taxon>Bacilli</taxon>
        <taxon>Bacillales</taxon>
        <taxon>Listeriaceae</taxon>
        <taxon>Listeria</taxon>
    </lineage>
</organism>
<proteinExistence type="predicted"/>
<evidence type="ECO:0000313" key="1">
    <source>
        <dbReference type="EMBL" id="MBC1324417.1"/>
    </source>
</evidence>
<dbReference type="Proteomes" id="UP000522007">
    <property type="component" value="Unassembled WGS sequence"/>
</dbReference>
<dbReference type="EMBL" id="JAAROP010000038">
    <property type="protein sequence ID" value="MBC1324417.1"/>
    <property type="molecule type" value="Genomic_DNA"/>
</dbReference>
<evidence type="ECO:0000313" key="2">
    <source>
        <dbReference type="Proteomes" id="UP000522007"/>
    </source>
</evidence>